<organism evidence="2 3">
    <name type="scientific">Stylosanthes scabra</name>
    <dbReference type="NCBI Taxonomy" id="79078"/>
    <lineage>
        <taxon>Eukaryota</taxon>
        <taxon>Viridiplantae</taxon>
        <taxon>Streptophyta</taxon>
        <taxon>Embryophyta</taxon>
        <taxon>Tracheophyta</taxon>
        <taxon>Spermatophyta</taxon>
        <taxon>Magnoliopsida</taxon>
        <taxon>eudicotyledons</taxon>
        <taxon>Gunneridae</taxon>
        <taxon>Pentapetalae</taxon>
        <taxon>rosids</taxon>
        <taxon>fabids</taxon>
        <taxon>Fabales</taxon>
        <taxon>Fabaceae</taxon>
        <taxon>Papilionoideae</taxon>
        <taxon>50 kb inversion clade</taxon>
        <taxon>dalbergioids sensu lato</taxon>
        <taxon>Dalbergieae</taxon>
        <taxon>Pterocarpus clade</taxon>
        <taxon>Stylosanthes</taxon>
    </lineage>
</organism>
<gene>
    <name evidence="2" type="ORF">PIB30_004831</name>
</gene>
<protein>
    <submittedName>
        <fullName evidence="2">Uncharacterized protein</fullName>
    </submittedName>
</protein>
<dbReference type="EMBL" id="JASCZI010120838">
    <property type="protein sequence ID" value="MED6155401.1"/>
    <property type="molecule type" value="Genomic_DNA"/>
</dbReference>
<dbReference type="Proteomes" id="UP001341840">
    <property type="component" value="Unassembled WGS sequence"/>
</dbReference>
<evidence type="ECO:0000256" key="1">
    <source>
        <dbReference type="SAM" id="MobiDB-lite"/>
    </source>
</evidence>
<reference evidence="2 3" key="1">
    <citation type="journal article" date="2023" name="Plants (Basel)">
        <title>Bridging the Gap: Combining Genomics and Transcriptomics Approaches to Understand Stylosanthes scabra, an Orphan Legume from the Brazilian Caatinga.</title>
        <authorList>
            <person name="Ferreira-Neto J.R.C."/>
            <person name="da Silva M.D."/>
            <person name="Binneck E."/>
            <person name="de Melo N.F."/>
            <person name="da Silva R.H."/>
            <person name="de Melo A.L.T.M."/>
            <person name="Pandolfi V."/>
            <person name="Bustamante F.O."/>
            <person name="Brasileiro-Vidal A.C."/>
            <person name="Benko-Iseppon A.M."/>
        </authorList>
    </citation>
    <scope>NUCLEOTIDE SEQUENCE [LARGE SCALE GENOMIC DNA]</scope>
    <source>
        <tissue evidence="2">Leaves</tissue>
    </source>
</reference>
<feature type="region of interest" description="Disordered" evidence="1">
    <location>
        <begin position="1"/>
        <end position="25"/>
    </location>
</feature>
<accession>A0ABU6U2L1</accession>
<sequence>MAPTSSEPNTRYGPAEGLTDHPTYAHQRICPKMSDAPGRSRVHSSSEVVVSVEGKVVATDIASTEVEWVTRPKPKLPDPNSLAVVRIKETSCKEEGRTEAVTGGHSGAADSFVAEGKRGTLMAHVDGDVTVTDGSLRARLLRRSVLLTSPPLLAAVFPWDRGGRETTGGLFYGAAPASSARQREYAAITMTGGKTHETTNGEGWVSAEVSVAEKEEAAASSVSRVNGGGRAPGMAMVGVTILRPVATGPAPTAAMDAVAWAVGTSTSSIASVGGRFLQDVPSNLLRILGWGRDMVIRVGTANFIHYGGGSKTKEEEVAAWHPFSMAMGHPKFSFCSITFWDPEDKVGLKGGRLLRWALVGPLAKPVRIT</sequence>
<keyword evidence="3" id="KW-1185">Reference proteome</keyword>
<evidence type="ECO:0000313" key="3">
    <source>
        <dbReference type="Proteomes" id="UP001341840"/>
    </source>
</evidence>
<proteinExistence type="predicted"/>
<comment type="caution">
    <text evidence="2">The sequence shown here is derived from an EMBL/GenBank/DDBJ whole genome shotgun (WGS) entry which is preliminary data.</text>
</comment>
<name>A0ABU6U2L1_9FABA</name>
<evidence type="ECO:0000313" key="2">
    <source>
        <dbReference type="EMBL" id="MED6155401.1"/>
    </source>
</evidence>